<dbReference type="AlphaFoldDB" id="L8GFG1"/>
<dbReference type="Proteomes" id="UP000011083">
    <property type="component" value="Unassembled WGS sequence"/>
</dbReference>
<organism evidence="2 3">
    <name type="scientific">Acanthamoeba castellanii (strain ATCC 30010 / Neff)</name>
    <dbReference type="NCBI Taxonomy" id="1257118"/>
    <lineage>
        <taxon>Eukaryota</taxon>
        <taxon>Amoebozoa</taxon>
        <taxon>Discosea</taxon>
        <taxon>Longamoebia</taxon>
        <taxon>Centramoebida</taxon>
        <taxon>Acanthamoebidae</taxon>
        <taxon>Acanthamoeba</taxon>
    </lineage>
</organism>
<evidence type="ECO:0000313" key="3">
    <source>
        <dbReference type="Proteomes" id="UP000011083"/>
    </source>
</evidence>
<feature type="region of interest" description="Disordered" evidence="1">
    <location>
        <begin position="41"/>
        <end position="61"/>
    </location>
</feature>
<accession>L8GFG1</accession>
<evidence type="ECO:0000256" key="1">
    <source>
        <dbReference type="SAM" id="MobiDB-lite"/>
    </source>
</evidence>
<dbReference type="KEGG" id="acan:ACA1_363240"/>
<dbReference type="GeneID" id="14912286"/>
<gene>
    <name evidence="2" type="ORF">ACA1_363240</name>
</gene>
<name>L8GFG1_ACACF</name>
<sequence length="341" mass="37100">MNPVHPPSTTANLGVCVGCPSDTSGGNREEDLVARLRKFTTTSTEHASPDVPPVSKSPSGNLAKVDRHAIEAKSSEIAETVRQMVCRFMTDQSLVGCAATAPVLACSIETTAVEPEEVAVAKPAVVAARWSPQVAILPAVSLILGEARHLLLGHLIRAAKPVAQWTEAFVLFSRSSGISERAVPYHTVQDHVDGYAILAWDNSAAEQPTVKMLLGYLSVMDTESKPAPARRRLLIIEIDTWGPCMMTKGLAYLLKNSKRMNLDVYLLLGEDLVEMPIELYDRLYLPKRSQSPLGAYGWPVSADILGDLLDSDLVLNHGYVLLDRNNSKPCILNPWRASTPL</sequence>
<dbReference type="VEuPathDB" id="AmoebaDB:ACA1_363240"/>
<protein>
    <submittedName>
        <fullName evidence="2">Uncharacterized protein</fullName>
    </submittedName>
</protein>
<evidence type="ECO:0000313" key="2">
    <source>
        <dbReference type="EMBL" id="ELR11825.1"/>
    </source>
</evidence>
<proteinExistence type="predicted"/>
<dbReference type="EMBL" id="KB008147">
    <property type="protein sequence ID" value="ELR11825.1"/>
    <property type="molecule type" value="Genomic_DNA"/>
</dbReference>
<keyword evidence="3" id="KW-1185">Reference proteome</keyword>
<reference evidence="2 3" key="1">
    <citation type="journal article" date="2013" name="Genome Biol.">
        <title>Genome of Acanthamoeba castellanii highlights extensive lateral gene transfer and early evolution of tyrosine kinase signaling.</title>
        <authorList>
            <person name="Clarke M."/>
            <person name="Lohan A.J."/>
            <person name="Liu B."/>
            <person name="Lagkouvardos I."/>
            <person name="Roy S."/>
            <person name="Zafar N."/>
            <person name="Bertelli C."/>
            <person name="Schilde C."/>
            <person name="Kianianmomeni A."/>
            <person name="Burglin T.R."/>
            <person name="Frech C."/>
            <person name="Turcotte B."/>
            <person name="Kopec K.O."/>
            <person name="Synnott J.M."/>
            <person name="Choo C."/>
            <person name="Paponov I."/>
            <person name="Finkler A."/>
            <person name="Soon Heng Tan C."/>
            <person name="Hutchins A.P."/>
            <person name="Weinmeier T."/>
            <person name="Rattei T."/>
            <person name="Chu J.S."/>
            <person name="Gimenez G."/>
            <person name="Irimia M."/>
            <person name="Rigden D.J."/>
            <person name="Fitzpatrick D.A."/>
            <person name="Lorenzo-Morales J."/>
            <person name="Bateman A."/>
            <person name="Chiu C.H."/>
            <person name="Tang P."/>
            <person name="Hegemann P."/>
            <person name="Fromm H."/>
            <person name="Raoult D."/>
            <person name="Greub G."/>
            <person name="Miranda-Saavedra D."/>
            <person name="Chen N."/>
            <person name="Nash P."/>
            <person name="Ginger M.L."/>
            <person name="Horn M."/>
            <person name="Schaap P."/>
            <person name="Caler L."/>
            <person name="Loftus B."/>
        </authorList>
    </citation>
    <scope>NUCLEOTIDE SEQUENCE [LARGE SCALE GENOMIC DNA]</scope>
    <source>
        <strain evidence="2 3">Neff</strain>
    </source>
</reference>
<dbReference type="RefSeq" id="XP_004333838.1">
    <property type="nucleotide sequence ID" value="XM_004333790.1"/>
</dbReference>